<dbReference type="PROSITE" id="PS00159">
    <property type="entry name" value="ALDOLASE_KDPG_KHG_1"/>
    <property type="match status" value="1"/>
</dbReference>
<proteinExistence type="inferred from homology"/>
<evidence type="ECO:0000256" key="3">
    <source>
        <dbReference type="ARBA" id="ARBA00006906"/>
    </source>
</evidence>
<keyword evidence="10" id="KW-1185">Reference proteome</keyword>
<evidence type="ECO:0000256" key="8">
    <source>
        <dbReference type="ARBA" id="ARBA00023277"/>
    </source>
</evidence>
<evidence type="ECO:0000256" key="5">
    <source>
        <dbReference type="ARBA" id="ARBA00013063"/>
    </source>
</evidence>
<evidence type="ECO:0000256" key="7">
    <source>
        <dbReference type="ARBA" id="ARBA00023270"/>
    </source>
</evidence>
<evidence type="ECO:0000256" key="4">
    <source>
        <dbReference type="ARBA" id="ARBA00011233"/>
    </source>
</evidence>
<comment type="similarity">
    <text evidence="3">Belongs to the KHG/KDPG aldolase family.</text>
</comment>
<keyword evidence="6" id="KW-0456">Lyase</keyword>
<evidence type="ECO:0000313" key="10">
    <source>
        <dbReference type="Proteomes" id="UP000186406"/>
    </source>
</evidence>
<comment type="catalytic activity">
    <reaction evidence="1">
        <text>2-dehydro-3-deoxy-6-phospho-D-gluconate = D-glyceraldehyde 3-phosphate + pyruvate</text>
        <dbReference type="Rhea" id="RHEA:17089"/>
        <dbReference type="ChEBI" id="CHEBI:15361"/>
        <dbReference type="ChEBI" id="CHEBI:57569"/>
        <dbReference type="ChEBI" id="CHEBI:59776"/>
        <dbReference type="EC" id="4.1.2.14"/>
    </reaction>
</comment>
<dbReference type="EC" id="4.1.2.14" evidence="5"/>
<dbReference type="OrthoDB" id="7204076at2"/>
<dbReference type="NCBIfam" id="TIGR01182">
    <property type="entry name" value="eda"/>
    <property type="match status" value="1"/>
</dbReference>
<dbReference type="InterPro" id="IPR000887">
    <property type="entry name" value="Aldlse_KDPG_KHG"/>
</dbReference>
<protein>
    <recommendedName>
        <fullName evidence="5">2-dehydro-3-deoxy-phosphogluconate aldolase</fullName>
        <ecNumber evidence="5">4.1.2.14</ecNumber>
    </recommendedName>
</protein>
<dbReference type="EMBL" id="FRXO01000007">
    <property type="protein sequence ID" value="SHO66661.1"/>
    <property type="molecule type" value="Genomic_DNA"/>
</dbReference>
<name>A0A1M7ZP74_9HYPH</name>
<sequence length="218" mass="22032">MTHPFETIAAIGVVPVIAIESAADAVPLADALLEGGLPIAEITFRTAAAADVIARLAEARPDLVVGAGTVLDTASLAAARASGARFGLAPGYDPAVVDAAIEAGLPFAPGVMTPSDLSLATGKGVRVVKFFPAGTIGGPKALDSIAAPFAHLGVRFVPTGGVTLDNMGEWLALKAVVAVGGTWIARTSDIREGRFADITRNARAAVDKACALIEARGR</sequence>
<dbReference type="GO" id="GO:0008675">
    <property type="term" value="F:2-dehydro-3-deoxy-phosphogluconate aldolase activity"/>
    <property type="evidence" value="ECO:0007669"/>
    <property type="project" value="UniProtKB-EC"/>
</dbReference>
<evidence type="ECO:0000256" key="2">
    <source>
        <dbReference type="ARBA" id="ARBA00004736"/>
    </source>
</evidence>
<dbReference type="SUPFAM" id="SSF51569">
    <property type="entry name" value="Aldolase"/>
    <property type="match status" value="1"/>
</dbReference>
<dbReference type="PROSITE" id="PS00160">
    <property type="entry name" value="ALDOLASE_KDPG_KHG_2"/>
    <property type="match status" value="1"/>
</dbReference>
<reference evidence="9 10" key="1">
    <citation type="submission" date="2016-12" db="EMBL/GenBank/DDBJ databases">
        <authorList>
            <person name="Song W.-J."/>
            <person name="Kurnit D.M."/>
        </authorList>
    </citation>
    <scope>NUCLEOTIDE SEQUENCE [LARGE SCALE GENOMIC DNA]</scope>
    <source>
        <strain evidence="9 10">DSM 19599</strain>
    </source>
</reference>
<dbReference type="InterPro" id="IPR031337">
    <property type="entry name" value="KDPG/KHG_AS_1"/>
</dbReference>
<dbReference type="CDD" id="cd00452">
    <property type="entry name" value="KDPG_aldolase"/>
    <property type="match status" value="1"/>
</dbReference>
<dbReference type="Gene3D" id="3.20.20.70">
    <property type="entry name" value="Aldolase class I"/>
    <property type="match status" value="1"/>
</dbReference>
<dbReference type="AlphaFoldDB" id="A0A1M7ZP74"/>
<dbReference type="PANTHER" id="PTHR30246:SF1">
    <property type="entry name" value="2-DEHYDRO-3-DEOXY-6-PHOSPHOGALACTONATE ALDOLASE-RELATED"/>
    <property type="match status" value="1"/>
</dbReference>
<keyword evidence="8" id="KW-0119">Carbohydrate metabolism</keyword>
<dbReference type="Pfam" id="PF01081">
    <property type="entry name" value="Aldolase"/>
    <property type="match status" value="1"/>
</dbReference>
<comment type="subunit">
    <text evidence="4">Homotrimer.</text>
</comment>
<keyword evidence="7" id="KW-0704">Schiff base</keyword>
<dbReference type="PANTHER" id="PTHR30246">
    <property type="entry name" value="2-KETO-3-DEOXY-6-PHOSPHOGLUCONATE ALDOLASE"/>
    <property type="match status" value="1"/>
</dbReference>
<evidence type="ECO:0000256" key="1">
    <source>
        <dbReference type="ARBA" id="ARBA00000654"/>
    </source>
</evidence>
<comment type="pathway">
    <text evidence="2">Carbohydrate acid metabolism; 2-dehydro-3-deoxy-D-gluconate degradation; D-glyceraldehyde 3-phosphate and pyruvate from 2-dehydro-3-deoxy-D-gluconate: step 2/2.</text>
</comment>
<gene>
    <name evidence="9" type="ORF">SAMN02745172_03320</name>
</gene>
<dbReference type="STRING" id="1123029.SAMN02745172_03320"/>
<dbReference type="InterPro" id="IPR031338">
    <property type="entry name" value="KDPG/KHG_AS_2"/>
</dbReference>
<accession>A0A1M7ZP74</accession>
<organism evidence="9 10">
    <name type="scientific">Pseudoxanthobacter soli DSM 19599</name>
    <dbReference type="NCBI Taxonomy" id="1123029"/>
    <lineage>
        <taxon>Bacteria</taxon>
        <taxon>Pseudomonadati</taxon>
        <taxon>Pseudomonadota</taxon>
        <taxon>Alphaproteobacteria</taxon>
        <taxon>Hyphomicrobiales</taxon>
        <taxon>Segnochrobactraceae</taxon>
        <taxon>Pseudoxanthobacter</taxon>
    </lineage>
</organism>
<dbReference type="Proteomes" id="UP000186406">
    <property type="component" value="Unassembled WGS sequence"/>
</dbReference>
<dbReference type="RefSeq" id="WP_073630953.1">
    <property type="nucleotide sequence ID" value="NZ_FRXO01000007.1"/>
</dbReference>
<evidence type="ECO:0000256" key="6">
    <source>
        <dbReference type="ARBA" id="ARBA00023239"/>
    </source>
</evidence>
<dbReference type="InterPro" id="IPR013785">
    <property type="entry name" value="Aldolase_TIM"/>
</dbReference>
<evidence type="ECO:0000313" key="9">
    <source>
        <dbReference type="EMBL" id="SHO66661.1"/>
    </source>
</evidence>